<dbReference type="AlphaFoldDB" id="A0A0F4L8X7"/>
<dbReference type="SUPFAM" id="SSF53474">
    <property type="entry name" value="alpha/beta-Hydrolases"/>
    <property type="match status" value="1"/>
</dbReference>
<organism evidence="2 3">
    <name type="scientific">Lactobacillus kullabergensis</name>
    <dbReference type="NCBI Taxonomy" id="1218493"/>
    <lineage>
        <taxon>Bacteria</taxon>
        <taxon>Bacillati</taxon>
        <taxon>Bacillota</taxon>
        <taxon>Bacilli</taxon>
        <taxon>Lactobacillales</taxon>
        <taxon>Lactobacillaceae</taxon>
        <taxon>Lactobacillus</taxon>
    </lineage>
</organism>
<name>A0A0F4L8X7_9LACO</name>
<dbReference type="Proteomes" id="UP000033533">
    <property type="component" value="Unassembled WGS sequence"/>
</dbReference>
<dbReference type="InterPro" id="IPR029058">
    <property type="entry name" value="AB_hydrolase_fold"/>
</dbReference>
<dbReference type="Pfam" id="PF06028">
    <property type="entry name" value="DUF915"/>
    <property type="match status" value="1"/>
</dbReference>
<keyword evidence="2" id="KW-0378">Hydrolase</keyword>
<dbReference type="GO" id="GO:0016787">
    <property type="term" value="F:hydrolase activity"/>
    <property type="evidence" value="ECO:0007669"/>
    <property type="project" value="UniProtKB-KW"/>
</dbReference>
<proteinExistence type="predicted"/>
<dbReference type="EMBL" id="JXBY01000030">
    <property type="protein sequence ID" value="KJY54021.1"/>
    <property type="molecule type" value="Genomic_DNA"/>
</dbReference>
<keyword evidence="1" id="KW-0812">Transmembrane</keyword>
<feature type="transmembrane region" description="Helical" evidence="1">
    <location>
        <begin position="16"/>
        <end position="37"/>
    </location>
</feature>
<reference evidence="2 3" key="1">
    <citation type="submission" date="2014-12" db="EMBL/GenBank/DDBJ databases">
        <title>Comparative genomics of the lactic acid bacteria isolated from the honey bee gut.</title>
        <authorList>
            <person name="Ellegaard K.M."/>
            <person name="Tamarit D."/>
            <person name="Javelind E."/>
            <person name="Olofsson T."/>
            <person name="Andersson S.G."/>
            <person name="Vasquez A."/>
        </authorList>
    </citation>
    <scope>NUCLEOTIDE SEQUENCE [LARGE SCALE GENOMIC DNA]</scope>
    <source>
        <strain evidence="2 3">Biut2</strain>
    </source>
</reference>
<keyword evidence="1" id="KW-0472">Membrane</keyword>
<dbReference type="Gene3D" id="3.40.50.1820">
    <property type="entry name" value="alpha/beta hydrolase"/>
    <property type="match status" value="1"/>
</dbReference>
<dbReference type="STRING" id="1218493.JF76_18780"/>
<evidence type="ECO:0000313" key="2">
    <source>
        <dbReference type="EMBL" id="KJY54021.1"/>
    </source>
</evidence>
<comment type="caution">
    <text evidence="2">The sequence shown here is derived from an EMBL/GenBank/DDBJ whole genome shotgun (WGS) entry which is preliminary data.</text>
</comment>
<dbReference type="InterPro" id="IPR010315">
    <property type="entry name" value="DUF915_hydro-like"/>
</dbReference>
<accession>A0A0F4L8X7</accession>
<protein>
    <submittedName>
        <fullName evidence="2">Cell surface hydrolase</fullName>
    </submittedName>
</protein>
<dbReference type="PATRIC" id="fig|1218493.3.peg.1970"/>
<keyword evidence="1" id="KW-1133">Transmembrane helix</keyword>
<evidence type="ECO:0000256" key="1">
    <source>
        <dbReference type="SAM" id="Phobius"/>
    </source>
</evidence>
<gene>
    <name evidence="2" type="ORF">JF76_18780</name>
</gene>
<dbReference type="HOGENOM" id="CLU_077377_1_0_9"/>
<evidence type="ECO:0000313" key="3">
    <source>
        <dbReference type="Proteomes" id="UP000033533"/>
    </source>
</evidence>
<sequence>MLTRRRNDQMRKNPNYKWLVLVIIILIMLAVPSFFWMKKDNKSRAELSKSLLSPVIMVPGSSATTERFNDLIDELNKTTLNRHSVIKIKVSREAKLTYSGSIGKNDLEPFIIIGFDNNKDGYTNIKKQAKWLNVAFESLIQNYKFNNFKAFGHSNGGLIWTYWLEHYYSEYSDNIKIKKLMTLGTPYNFTESNINNRTQMLADFIKNRATLPPFLKVYSLSGGKNYESDGIVPETSVAAGKFIFQNQVKTYTAITVTGEKADHSDLPQNKQVIQAIRQYLLKKPNKPLKPIKGKDNH</sequence>